<dbReference type="PROSITE" id="PS50056">
    <property type="entry name" value="TYR_PHOSPHATASE_2"/>
    <property type="match status" value="1"/>
</dbReference>
<proteinExistence type="inferred from homology"/>
<dbReference type="InterPro" id="IPR000340">
    <property type="entry name" value="Dual-sp_phosphatase_cat-dom"/>
</dbReference>
<dbReference type="SUPFAM" id="SSF52799">
    <property type="entry name" value="(Phosphotyrosine protein) phosphatases II"/>
    <property type="match status" value="1"/>
</dbReference>
<keyword evidence="6" id="KW-1185">Reference proteome</keyword>
<evidence type="ECO:0000313" key="5">
    <source>
        <dbReference type="EMBL" id="KIV97989.1"/>
    </source>
</evidence>
<dbReference type="InterPro" id="IPR052449">
    <property type="entry name" value="STYX-Interacting_Phosphatase"/>
</dbReference>
<gene>
    <name evidence="5" type="ORF">PV10_01684</name>
</gene>
<dbReference type="PANTHER" id="PTHR46588:SF1">
    <property type="entry name" value="SERINE_THREONINE_TYROSINE-INTERACTING PROTEIN"/>
    <property type="match status" value="1"/>
</dbReference>
<evidence type="ECO:0000259" key="4">
    <source>
        <dbReference type="PROSITE" id="PS50056"/>
    </source>
</evidence>
<comment type="similarity">
    <text evidence="1">Belongs to the protein-tyrosine phosphatase family. Non-receptor class subfamily.</text>
</comment>
<dbReference type="Gene3D" id="3.90.190.10">
    <property type="entry name" value="Protein tyrosine phosphatase superfamily"/>
    <property type="match status" value="1"/>
</dbReference>
<dbReference type="InterPro" id="IPR000387">
    <property type="entry name" value="Tyr_Pase_dom"/>
</dbReference>
<organism evidence="5 6">
    <name type="scientific">Exophiala mesophila</name>
    <name type="common">Black yeast-like fungus</name>
    <dbReference type="NCBI Taxonomy" id="212818"/>
    <lineage>
        <taxon>Eukaryota</taxon>
        <taxon>Fungi</taxon>
        <taxon>Dikarya</taxon>
        <taxon>Ascomycota</taxon>
        <taxon>Pezizomycotina</taxon>
        <taxon>Eurotiomycetes</taxon>
        <taxon>Chaetothyriomycetidae</taxon>
        <taxon>Chaetothyriales</taxon>
        <taxon>Herpotrichiellaceae</taxon>
        <taxon>Exophiala</taxon>
    </lineage>
</organism>
<dbReference type="HOGENOM" id="CLU_049471_0_0_1"/>
<dbReference type="PANTHER" id="PTHR46588">
    <property type="entry name" value="SERINE/THREONINE/TYROSINE-INTERACTING PROTEIN"/>
    <property type="match status" value="1"/>
</dbReference>
<dbReference type="GO" id="GO:1990444">
    <property type="term" value="F:F-box domain binding"/>
    <property type="evidence" value="ECO:0007669"/>
    <property type="project" value="TreeGrafter"/>
</dbReference>
<feature type="domain" description="Tyrosine specific protein phosphatases" evidence="4">
    <location>
        <begin position="175"/>
        <end position="253"/>
    </location>
</feature>
<dbReference type="GO" id="GO:0140096">
    <property type="term" value="F:catalytic activity, acting on a protein"/>
    <property type="evidence" value="ECO:0007669"/>
    <property type="project" value="UniProtKB-ARBA"/>
</dbReference>
<accession>A0A0D1ZVJ4</accession>
<dbReference type="OMA" id="IAYIMVM"/>
<dbReference type="VEuPathDB" id="FungiDB:PV10_01684"/>
<dbReference type="GeneID" id="27319529"/>
<feature type="transmembrane region" description="Helical" evidence="3">
    <location>
        <begin position="217"/>
        <end position="238"/>
    </location>
</feature>
<dbReference type="RefSeq" id="XP_016229563.1">
    <property type="nucleotide sequence ID" value="XM_016365914.1"/>
</dbReference>
<dbReference type="AlphaFoldDB" id="A0A0D1ZVJ4"/>
<evidence type="ECO:0000313" key="6">
    <source>
        <dbReference type="Proteomes" id="UP000054302"/>
    </source>
</evidence>
<evidence type="ECO:0000256" key="2">
    <source>
        <dbReference type="SAM" id="MobiDB-lite"/>
    </source>
</evidence>
<dbReference type="GO" id="GO:0070372">
    <property type="term" value="P:regulation of ERK1 and ERK2 cascade"/>
    <property type="evidence" value="ECO:0007669"/>
    <property type="project" value="TreeGrafter"/>
</dbReference>
<dbReference type="STRING" id="212818.A0A0D1ZVJ4"/>
<keyword evidence="3" id="KW-1133">Transmembrane helix</keyword>
<dbReference type="OrthoDB" id="10252009at2759"/>
<feature type="region of interest" description="Disordered" evidence="2">
    <location>
        <begin position="266"/>
        <end position="304"/>
    </location>
</feature>
<dbReference type="InterPro" id="IPR020422">
    <property type="entry name" value="TYR_PHOSPHATASE_DUAL_dom"/>
</dbReference>
<evidence type="ECO:0000256" key="3">
    <source>
        <dbReference type="SAM" id="Phobius"/>
    </source>
</evidence>
<dbReference type="GO" id="GO:0005737">
    <property type="term" value="C:cytoplasm"/>
    <property type="evidence" value="ECO:0007669"/>
    <property type="project" value="TreeGrafter"/>
</dbReference>
<dbReference type="InterPro" id="IPR029021">
    <property type="entry name" value="Prot-tyrosine_phosphatase-like"/>
</dbReference>
<dbReference type="EMBL" id="KN847520">
    <property type="protein sequence ID" value="KIV97989.1"/>
    <property type="molecule type" value="Genomic_DNA"/>
</dbReference>
<dbReference type="SMART" id="SM00195">
    <property type="entry name" value="DSPc"/>
    <property type="match status" value="1"/>
</dbReference>
<evidence type="ECO:0000256" key="1">
    <source>
        <dbReference type="ARBA" id="ARBA00009649"/>
    </source>
</evidence>
<dbReference type="GO" id="GO:0005654">
    <property type="term" value="C:nucleoplasm"/>
    <property type="evidence" value="ECO:0007669"/>
    <property type="project" value="TreeGrafter"/>
</dbReference>
<keyword evidence="3" id="KW-0472">Membrane</keyword>
<dbReference type="GO" id="GO:0062026">
    <property type="term" value="P:negative regulation of SCF-dependent proteasomal ubiquitin-dependent catabolic process"/>
    <property type="evidence" value="ECO:0007669"/>
    <property type="project" value="TreeGrafter"/>
</dbReference>
<name>A0A0D1ZVJ4_EXOME</name>
<dbReference type="CDD" id="cd14498">
    <property type="entry name" value="DSP"/>
    <property type="match status" value="1"/>
</dbReference>
<reference evidence="5 6" key="1">
    <citation type="submission" date="2015-01" db="EMBL/GenBank/DDBJ databases">
        <title>The Genome Sequence of Exophiala mesophila CBS40295.</title>
        <authorList>
            <consortium name="The Broad Institute Genomics Platform"/>
            <person name="Cuomo C."/>
            <person name="de Hoog S."/>
            <person name="Gorbushina A."/>
            <person name="Stielow B."/>
            <person name="Teixiera M."/>
            <person name="Abouelleil A."/>
            <person name="Chapman S.B."/>
            <person name="Priest M."/>
            <person name="Young S.K."/>
            <person name="Wortman J."/>
            <person name="Nusbaum C."/>
            <person name="Birren B."/>
        </authorList>
    </citation>
    <scope>NUCLEOTIDE SEQUENCE [LARGE SCALE GENOMIC DNA]</scope>
    <source>
        <strain evidence="5 6">CBS 40295</strain>
    </source>
</reference>
<sequence length="327" mass="36554">MAYHLDPTTASAGGFFHVPHTYTPTLPYHERRHFDTPRVHVPPAEVDYHEGKPSIQITRARFNQVSTAYGSPTFINSLAACHELTMTHNMLSWKYEMRRAAQRILPFLSLGPSSVARDVPYLKAEGVTLMIAVRSLKAVETRPTFLNPTTFSATSGIPTLAFDFDSTYDFISGFRPIIRHINDHLEATCTTDQIKSSHDISGRVLIFCESGNDRSSLLVAAYLIVIYGVTAFSAIQIVQSQRFCISMSDDMKNILVDLQHIVQAERSSPTPETFEGTFSRATESRSPRGKKRNIEQLDSDDEMEDELYSVSDAISRKGIPPFVDAAD</sequence>
<protein>
    <recommendedName>
        <fullName evidence="4">Tyrosine specific protein phosphatases domain-containing protein</fullName>
    </recommendedName>
</protein>
<dbReference type="Proteomes" id="UP000054302">
    <property type="component" value="Unassembled WGS sequence"/>
</dbReference>
<dbReference type="Pfam" id="PF00782">
    <property type="entry name" value="DSPc"/>
    <property type="match status" value="1"/>
</dbReference>
<keyword evidence="3" id="KW-0812">Transmembrane</keyword>